<keyword evidence="2" id="KW-1185">Reference proteome</keyword>
<protein>
    <submittedName>
        <fullName evidence="1">Uncharacterized protein</fullName>
    </submittedName>
</protein>
<comment type="caution">
    <text evidence="1">The sequence shown here is derived from an EMBL/GenBank/DDBJ whole genome shotgun (WGS) entry which is preliminary data.</text>
</comment>
<dbReference type="EMBL" id="JADIKE010000037">
    <property type="protein sequence ID" value="MBM7126774.1"/>
    <property type="molecule type" value="Genomic_DNA"/>
</dbReference>
<dbReference type="RefSeq" id="WP_204683296.1">
    <property type="nucleotide sequence ID" value="NZ_BSNR01000004.1"/>
</dbReference>
<name>A0ABS2K6I9_9GAMM</name>
<evidence type="ECO:0000313" key="2">
    <source>
        <dbReference type="Proteomes" id="UP001430149"/>
    </source>
</evidence>
<organism evidence="1 2">
    <name type="scientific">Dyella flava</name>
    <dbReference type="NCBI Taxonomy" id="1920170"/>
    <lineage>
        <taxon>Bacteria</taxon>
        <taxon>Pseudomonadati</taxon>
        <taxon>Pseudomonadota</taxon>
        <taxon>Gammaproteobacteria</taxon>
        <taxon>Lysobacterales</taxon>
        <taxon>Rhodanobacteraceae</taxon>
        <taxon>Dyella</taxon>
    </lineage>
</organism>
<accession>A0ABS2K6I9</accession>
<gene>
    <name evidence="1" type="ORF">ISP19_15455</name>
</gene>
<reference evidence="1" key="1">
    <citation type="submission" date="2020-10" db="EMBL/GenBank/DDBJ databases">
        <title>Phylogeny of dyella-like bacteria.</title>
        <authorList>
            <person name="Fu J."/>
        </authorList>
    </citation>
    <scope>NUCLEOTIDE SEQUENCE</scope>
    <source>
        <strain evidence="1">DHOC52</strain>
    </source>
</reference>
<proteinExistence type="predicted"/>
<dbReference type="Proteomes" id="UP001430149">
    <property type="component" value="Unassembled WGS sequence"/>
</dbReference>
<evidence type="ECO:0000313" key="1">
    <source>
        <dbReference type="EMBL" id="MBM7126774.1"/>
    </source>
</evidence>
<sequence length="75" mass="8297">MKDVLFRFLRSCLRTDADAVARNVEKHLKGRVPDMVMAQAIARAMRRLAQGCSPAAATHLAVIWAINVDHPEVVS</sequence>